<reference evidence="2 3" key="1">
    <citation type="submission" date="2016-12" db="EMBL/GenBank/DDBJ databases">
        <title>Marinobacter lutaoensis whole genome sequencing.</title>
        <authorList>
            <person name="Verma A."/>
            <person name="Krishnamurthi S."/>
        </authorList>
    </citation>
    <scope>NUCLEOTIDE SEQUENCE [LARGE SCALE GENOMIC DNA]</scope>
    <source>
        <strain evidence="2 3">T5054</strain>
    </source>
</reference>
<protein>
    <submittedName>
        <fullName evidence="2">Uncharacterized protein</fullName>
    </submittedName>
</protein>
<dbReference type="RefSeq" id="WP_076723756.1">
    <property type="nucleotide sequence ID" value="NZ_MSCW01000004.1"/>
</dbReference>
<evidence type="ECO:0000256" key="1">
    <source>
        <dbReference type="SAM" id="Phobius"/>
    </source>
</evidence>
<keyword evidence="3" id="KW-1185">Reference proteome</keyword>
<gene>
    <name evidence="2" type="ORF">BTO32_06230</name>
</gene>
<keyword evidence="1" id="KW-0812">Transmembrane</keyword>
<dbReference type="STRING" id="135739.BTO32_06230"/>
<dbReference type="OrthoDB" id="5590771at2"/>
<dbReference type="EMBL" id="MSCW01000004">
    <property type="protein sequence ID" value="ONF44572.1"/>
    <property type="molecule type" value="Genomic_DNA"/>
</dbReference>
<dbReference type="AlphaFoldDB" id="A0A1V2DV70"/>
<name>A0A1V2DV70_9GAMM</name>
<comment type="caution">
    <text evidence="2">The sequence shown here is derived from an EMBL/GenBank/DDBJ whole genome shotgun (WGS) entry which is preliminary data.</text>
</comment>
<proteinExistence type="predicted"/>
<evidence type="ECO:0000313" key="3">
    <source>
        <dbReference type="Proteomes" id="UP000189339"/>
    </source>
</evidence>
<organism evidence="2 3">
    <name type="scientific">Marinobacter lutaoensis</name>
    <dbReference type="NCBI Taxonomy" id="135739"/>
    <lineage>
        <taxon>Bacteria</taxon>
        <taxon>Pseudomonadati</taxon>
        <taxon>Pseudomonadota</taxon>
        <taxon>Gammaproteobacteria</taxon>
        <taxon>Pseudomonadales</taxon>
        <taxon>Marinobacteraceae</taxon>
        <taxon>Marinobacter</taxon>
    </lineage>
</organism>
<feature type="transmembrane region" description="Helical" evidence="1">
    <location>
        <begin position="89"/>
        <end position="109"/>
    </location>
</feature>
<sequence>MVTISRIQAGHYSVSDGRSIVKQGSGWYILTGEGKHDFGPVTTLASAKEYVRSGSVHVGQHNPASRYGRKQGRKEYNAYLASEAKQGNYAPLILTVLAMAVVAFLIELARQS</sequence>
<evidence type="ECO:0000313" key="2">
    <source>
        <dbReference type="EMBL" id="ONF44572.1"/>
    </source>
</evidence>
<dbReference type="Proteomes" id="UP000189339">
    <property type="component" value="Unassembled WGS sequence"/>
</dbReference>
<keyword evidence="1" id="KW-1133">Transmembrane helix</keyword>
<accession>A0A1V2DV70</accession>
<keyword evidence="1" id="KW-0472">Membrane</keyword>